<sequence>MESAFSFDFPAAVWRKGSACHANNTCVEVARLTVGHLGARDSKQGDGGPVLRFTPGQWQAFADQVKSGAFDVA</sequence>
<evidence type="ECO:0000313" key="2">
    <source>
        <dbReference type="EMBL" id="SEG33558.1"/>
    </source>
</evidence>
<accession>A0A1H5ZB00</accession>
<proteinExistence type="predicted"/>
<dbReference type="RefSeq" id="WP_103937876.1">
    <property type="nucleotide sequence ID" value="NZ_FNVO01000004.1"/>
</dbReference>
<gene>
    <name evidence="2" type="ORF">SAMN04489712_104460</name>
</gene>
<feature type="domain" description="DUF397" evidence="1">
    <location>
        <begin position="12"/>
        <end position="66"/>
    </location>
</feature>
<evidence type="ECO:0000259" key="1">
    <source>
        <dbReference type="Pfam" id="PF04149"/>
    </source>
</evidence>
<dbReference type="Pfam" id="PF04149">
    <property type="entry name" value="DUF397"/>
    <property type="match status" value="1"/>
</dbReference>
<organism evidence="2 3">
    <name type="scientific">Thermomonospora echinospora</name>
    <dbReference type="NCBI Taxonomy" id="1992"/>
    <lineage>
        <taxon>Bacteria</taxon>
        <taxon>Bacillati</taxon>
        <taxon>Actinomycetota</taxon>
        <taxon>Actinomycetes</taxon>
        <taxon>Streptosporangiales</taxon>
        <taxon>Thermomonosporaceae</taxon>
        <taxon>Thermomonospora</taxon>
    </lineage>
</organism>
<dbReference type="AlphaFoldDB" id="A0A1H5ZB00"/>
<dbReference type="EMBL" id="FNVO01000004">
    <property type="protein sequence ID" value="SEG33558.1"/>
    <property type="molecule type" value="Genomic_DNA"/>
</dbReference>
<dbReference type="InterPro" id="IPR007278">
    <property type="entry name" value="DUF397"/>
</dbReference>
<evidence type="ECO:0000313" key="3">
    <source>
        <dbReference type="Proteomes" id="UP000236723"/>
    </source>
</evidence>
<dbReference type="OrthoDB" id="3542928at2"/>
<reference evidence="3" key="1">
    <citation type="submission" date="2016-10" db="EMBL/GenBank/DDBJ databases">
        <authorList>
            <person name="Varghese N."/>
            <person name="Submissions S."/>
        </authorList>
    </citation>
    <scope>NUCLEOTIDE SEQUENCE [LARGE SCALE GENOMIC DNA]</scope>
    <source>
        <strain evidence="3">DSM 43163</strain>
    </source>
</reference>
<protein>
    <recommendedName>
        <fullName evidence="1">DUF397 domain-containing protein</fullName>
    </recommendedName>
</protein>
<keyword evidence="3" id="KW-1185">Reference proteome</keyword>
<name>A0A1H5ZB00_9ACTN</name>
<dbReference type="Proteomes" id="UP000236723">
    <property type="component" value="Unassembled WGS sequence"/>
</dbReference>